<name>A0A7C3SQS6_9BACT</name>
<accession>A0A7C3SQS6</accession>
<sequence>MSTLARVGKKKQICDIFDDSNLELAPVQRLVFAMIDSVIKDISRPFYKEKLTKDDCEGFITAIDWLTCEEIREFSIPYFARLFDSDPDDIREAILGLIAKAARLEQERDLS</sequence>
<dbReference type="AlphaFoldDB" id="A0A7C3SQS6"/>
<proteinExistence type="predicted"/>
<gene>
    <name evidence="1" type="ORF">ENV35_03810</name>
</gene>
<comment type="caution">
    <text evidence="1">The sequence shown here is derived from an EMBL/GenBank/DDBJ whole genome shotgun (WGS) entry which is preliminary data.</text>
</comment>
<organism evidence="1">
    <name type="scientific">Dictyoglomus turgidum</name>
    <dbReference type="NCBI Taxonomy" id="513050"/>
    <lineage>
        <taxon>Bacteria</taxon>
        <taxon>Pseudomonadati</taxon>
        <taxon>Dictyoglomota</taxon>
        <taxon>Dictyoglomia</taxon>
        <taxon>Dictyoglomales</taxon>
        <taxon>Dictyoglomaceae</taxon>
        <taxon>Dictyoglomus</taxon>
    </lineage>
</organism>
<protein>
    <submittedName>
        <fullName evidence="1">Uncharacterized protein</fullName>
    </submittedName>
</protein>
<dbReference type="EMBL" id="DTGA01000091">
    <property type="protein sequence ID" value="HGB30984.1"/>
    <property type="molecule type" value="Genomic_DNA"/>
</dbReference>
<evidence type="ECO:0000313" key="1">
    <source>
        <dbReference type="EMBL" id="HGB30984.1"/>
    </source>
</evidence>
<reference evidence="1" key="1">
    <citation type="journal article" date="2020" name="mSystems">
        <title>Genome- and Community-Level Interaction Insights into Carbon Utilization and Element Cycling Functions of Hydrothermarchaeota in Hydrothermal Sediment.</title>
        <authorList>
            <person name="Zhou Z."/>
            <person name="Liu Y."/>
            <person name="Xu W."/>
            <person name="Pan J."/>
            <person name="Luo Z.H."/>
            <person name="Li M."/>
        </authorList>
    </citation>
    <scope>NUCLEOTIDE SEQUENCE [LARGE SCALE GENOMIC DNA]</scope>
    <source>
        <strain evidence="1">SpSt-751</strain>
    </source>
</reference>